<sequence>MNRPIYTSLFLCGVTCQNMFLSGLLACSDLVSSCCIIEKMDEIPPWILFPLVGASESYAGVKKVYTKGFGFFDFFIYGIKGRSV</sequence>
<keyword evidence="1" id="KW-0732">Signal</keyword>
<evidence type="ECO:0000256" key="1">
    <source>
        <dbReference type="SAM" id="SignalP"/>
    </source>
</evidence>
<dbReference type="AlphaFoldDB" id="A0AAN8Z2I2"/>
<accession>A0AAN8Z2I2</accession>
<feature type="chain" id="PRO_5042968081" description="Secreted protein" evidence="1">
    <location>
        <begin position="27"/>
        <end position="84"/>
    </location>
</feature>
<name>A0AAN8Z2I2_9MAGN</name>
<evidence type="ECO:0008006" key="4">
    <source>
        <dbReference type="Google" id="ProtNLM"/>
    </source>
</evidence>
<proteinExistence type="predicted"/>
<evidence type="ECO:0000313" key="3">
    <source>
        <dbReference type="Proteomes" id="UP001370490"/>
    </source>
</evidence>
<comment type="caution">
    <text evidence="2">The sequence shown here is derived from an EMBL/GenBank/DDBJ whole genome shotgun (WGS) entry which is preliminary data.</text>
</comment>
<keyword evidence="3" id="KW-1185">Reference proteome</keyword>
<feature type="signal peptide" evidence="1">
    <location>
        <begin position="1"/>
        <end position="26"/>
    </location>
</feature>
<dbReference type="PROSITE" id="PS51257">
    <property type="entry name" value="PROKAR_LIPOPROTEIN"/>
    <property type="match status" value="1"/>
</dbReference>
<dbReference type="Proteomes" id="UP001370490">
    <property type="component" value="Unassembled WGS sequence"/>
</dbReference>
<organism evidence="2 3">
    <name type="scientific">Dillenia turbinata</name>
    <dbReference type="NCBI Taxonomy" id="194707"/>
    <lineage>
        <taxon>Eukaryota</taxon>
        <taxon>Viridiplantae</taxon>
        <taxon>Streptophyta</taxon>
        <taxon>Embryophyta</taxon>
        <taxon>Tracheophyta</taxon>
        <taxon>Spermatophyta</taxon>
        <taxon>Magnoliopsida</taxon>
        <taxon>eudicotyledons</taxon>
        <taxon>Gunneridae</taxon>
        <taxon>Pentapetalae</taxon>
        <taxon>Dilleniales</taxon>
        <taxon>Dilleniaceae</taxon>
        <taxon>Dillenia</taxon>
    </lineage>
</organism>
<dbReference type="EMBL" id="JBAMMX010000019">
    <property type="protein sequence ID" value="KAK6922112.1"/>
    <property type="molecule type" value="Genomic_DNA"/>
</dbReference>
<gene>
    <name evidence="2" type="ORF">RJ641_012619</name>
</gene>
<evidence type="ECO:0000313" key="2">
    <source>
        <dbReference type="EMBL" id="KAK6922112.1"/>
    </source>
</evidence>
<reference evidence="2 3" key="1">
    <citation type="submission" date="2023-12" db="EMBL/GenBank/DDBJ databases">
        <title>A high-quality genome assembly for Dillenia turbinata (Dilleniales).</title>
        <authorList>
            <person name="Chanderbali A."/>
        </authorList>
    </citation>
    <scope>NUCLEOTIDE SEQUENCE [LARGE SCALE GENOMIC DNA]</scope>
    <source>
        <strain evidence="2">LSX21</strain>
        <tissue evidence="2">Leaf</tissue>
    </source>
</reference>
<protein>
    <recommendedName>
        <fullName evidence="4">Secreted protein</fullName>
    </recommendedName>
</protein>